<dbReference type="GO" id="GO:0004842">
    <property type="term" value="F:ubiquitin-protein transferase activity"/>
    <property type="evidence" value="ECO:0007669"/>
    <property type="project" value="InterPro"/>
</dbReference>
<accession>A0A1Z5JEP0</accession>
<feature type="transmembrane region" description="Helical" evidence="1">
    <location>
        <begin position="170"/>
        <end position="191"/>
    </location>
</feature>
<keyword evidence="1" id="KW-1133">Transmembrane helix</keyword>
<evidence type="ECO:0000313" key="3">
    <source>
        <dbReference type="EMBL" id="GAX12439.1"/>
    </source>
</evidence>
<dbReference type="InParanoid" id="A0A1Z5JEP0"/>
<evidence type="ECO:0000259" key="2">
    <source>
        <dbReference type="PROSITE" id="PS51698"/>
    </source>
</evidence>
<dbReference type="GO" id="GO:0016567">
    <property type="term" value="P:protein ubiquitination"/>
    <property type="evidence" value="ECO:0007669"/>
    <property type="project" value="InterPro"/>
</dbReference>
<dbReference type="Gene3D" id="3.30.40.10">
    <property type="entry name" value="Zinc/RING finger domain, C3HC4 (zinc finger)"/>
    <property type="match status" value="1"/>
</dbReference>
<dbReference type="InterPro" id="IPR003613">
    <property type="entry name" value="Ubox_domain"/>
</dbReference>
<sequence length="199" mass="23028">MQTNLDKSQYYAHPPYLYRCPLSGKLMEEPVTDPCAHNFDREAITTYLDSHHRCPISKKPLSPSALRPNHALAEQIERWKFHKDHDGLVREIVEEDPTSALSEDEEFDDIVIQMERGTQRKTRQGKHHQKTYYYDEIPPELMLLPQERQILASVRNKVATTRSIAQKQRCYRTTCTLIGVLIVCAGALITWKSFSGDDE</sequence>
<dbReference type="OrthoDB" id="424220at2759"/>
<dbReference type="PANTHER" id="PTHR46573:SF1">
    <property type="entry name" value="WD REPEAT, SAM AND U-BOX DOMAIN-CONTAINING PROTEIN 1"/>
    <property type="match status" value="1"/>
</dbReference>
<evidence type="ECO:0000313" key="4">
    <source>
        <dbReference type="Proteomes" id="UP000198406"/>
    </source>
</evidence>
<proteinExistence type="predicted"/>
<protein>
    <recommendedName>
        <fullName evidence="2">U-box domain-containing protein</fullName>
    </recommendedName>
</protein>
<dbReference type="SUPFAM" id="SSF57850">
    <property type="entry name" value="RING/U-box"/>
    <property type="match status" value="1"/>
</dbReference>
<dbReference type="EMBL" id="BDSP01000051">
    <property type="protein sequence ID" value="GAX12439.1"/>
    <property type="molecule type" value="Genomic_DNA"/>
</dbReference>
<dbReference type="InterPro" id="IPR013083">
    <property type="entry name" value="Znf_RING/FYVE/PHD"/>
</dbReference>
<keyword evidence="4" id="KW-1185">Reference proteome</keyword>
<dbReference type="Proteomes" id="UP000198406">
    <property type="component" value="Unassembled WGS sequence"/>
</dbReference>
<dbReference type="AlphaFoldDB" id="A0A1Z5JEP0"/>
<organism evidence="3 4">
    <name type="scientific">Fistulifera solaris</name>
    <name type="common">Oleaginous diatom</name>
    <dbReference type="NCBI Taxonomy" id="1519565"/>
    <lineage>
        <taxon>Eukaryota</taxon>
        <taxon>Sar</taxon>
        <taxon>Stramenopiles</taxon>
        <taxon>Ochrophyta</taxon>
        <taxon>Bacillariophyta</taxon>
        <taxon>Bacillariophyceae</taxon>
        <taxon>Bacillariophycidae</taxon>
        <taxon>Naviculales</taxon>
        <taxon>Naviculaceae</taxon>
        <taxon>Fistulifera</taxon>
    </lineage>
</organism>
<dbReference type="Pfam" id="PF04564">
    <property type="entry name" value="U-box"/>
    <property type="match status" value="1"/>
</dbReference>
<evidence type="ECO:0000256" key="1">
    <source>
        <dbReference type="SAM" id="Phobius"/>
    </source>
</evidence>
<dbReference type="PANTHER" id="PTHR46573">
    <property type="entry name" value="WD REPEAT, SAM AND U-BOX DOMAIN-CONTAINING PROTEIN 1"/>
    <property type="match status" value="1"/>
</dbReference>
<feature type="domain" description="U-box" evidence="2">
    <location>
        <begin position="13"/>
        <end position="86"/>
    </location>
</feature>
<comment type="caution">
    <text evidence="3">The sequence shown here is derived from an EMBL/GenBank/DDBJ whole genome shotgun (WGS) entry which is preliminary data.</text>
</comment>
<keyword evidence="1" id="KW-0472">Membrane</keyword>
<gene>
    <name evidence="3" type="ORF">FisN_2Hu271</name>
</gene>
<dbReference type="PROSITE" id="PS51698">
    <property type="entry name" value="U_BOX"/>
    <property type="match status" value="1"/>
</dbReference>
<name>A0A1Z5JEP0_FISSO</name>
<dbReference type="SMART" id="SM00504">
    <property type="entry name" value="Ubox"/>
    <property type="match status" value="1"/>
</dbReference>
<keyword evidence="1" id="KW-0812">Transmembrane</keyword>
<reference evidence="3 4" key="1">
    <citation type="journal article" date="2015" name="Plant Cell">
        <title>Oil accumulation by the oleaginous diatom Fistulifera solaris as revealed by the genome and transcriptome.</title>
        <authorList>
            <person name="Tanaka T."/>
            <person name="Maeda Y."/>
            <person name="Veluchamy A."/>
            <person name="Tanaka M."/>
            <person name="Abida H."/>
            <person name="Marechal E."/>
            <person name="Bowler C."/>
            <person name="Muto M."/>
            <person name="Sunaga Y."/>
            <person name="Tanaka M."/>
            <person name="Yoshino T."/>
            <person name="Taniguchi T."/>
            <person name="Fukuda Y."/>
            <person name="Nemoto M."/>
            <person name="Matsumoto M."/>
            <person name="Wong P.S."/>
            <person name="Aburatani S."/>
            <person name="Fujibuchi W."/>
        </authorList>
    </citation>
    <scope>NUCLEOTIDE SEQUENCE [LARGE SCALE GENOMIC DNA]</scope>
    <source>
        <strain evidence="3 4">JPCC DA0580</strain>
    </source>
</reference>
<dbReference type="InterPro" id="IPR052085">
    <property type="entry name" value="WD-SAM-U-box"/>
</dbReference>